<dbReference type="SUPFAM" id="SSF52980">
    <property type="entry name" value="Restriction endonuclease-like"/>
    <property type="match status" value="1"/>
</dbReference>
<evidence type="ECO:0000313" key="2">
    <source>
        <dbReference type="EMBL" id="SMO71817.1"/>
    </source>
</evidence>
<keyword evidence="3" id="KW-1185">Reference proteome</keyword>
<feature type="domain" description="Restriction endonuclease type IV Mrr" evidence="1">
    <location>
        <begin position="65"/>
        <end position="129"/>
    </location>
</feature>
<dbReference type="AlphaFoldDB" id="A0A521DJD5"/>
<evidence type="ECO:0000313" key="3">
    <source>
        <dbReference type="Proteomes" id="UP000316916"/>
    </source>
</evidence>
<organism evidence="2 3">
    <name type="scientific">Chryseobacterium rhizoplanae</name>
    <dbReference type="NCBI Taxonomy" id="1609531"/>
    <lineage>
        <taxon>Bacteria</taxon>
        <taxon>Pseudomonadati</taxon>
        <taxon>Bacteroidota</taxon>
        <taxon>Flavobacteriia</taxon>
        <taxon>Flavobacteriales</taxon>
        <taxon>Weeksellaceae</taxon>
        <taxon>Chryseobacterium group</taxon>
        <taxon>Chryseobacterium</taxon>
    </lineage>
</organism>
<dbReference type="GO" id="GO:0004519">
    <property type="term" value="F:endonuclease activity"/>
    <property type="evidence" value="ECO:0007669"/>
    <property type="project" value="UniProtKB-KW"/>
</dbReference>
<dbReference type="InterPro" id="IPR007560">
    <property type="entry name" value="Restrct_endonuc_IV_Mrr"/>
</dbReference>
<proteinExistence type="predicted"/>
<dbReference type="RefSeq" id="WP_142718399.1">
    <property type="nucleotide sequence ID" value="NZ_FXTC01000005.1"/>
</dbReference>
<keyword evidence="2" id="KW-0378">Hydrolase</keyword>
<dbReference type="GO" id="GO:0003677">
    <property type="term" value="F:DNA binding"/>
    <property type="evidence" value="ECO:0007669"/>
    <property type="project" value="InterPro"/>
</dbReference>
<protein>
    <submittedName>
        <fullName evidence="2">Restriction endonuclease</fullName>
    </submittedName>
</protein>
<dbReference type="EMBL" id="FXTC01000005">
    <property type="protein sequence ID" value="SMO71817.1"/>
    <property type="molecule type" value="Genomic_DNA"/>
</dbReference>
<evidence type="ECO:0000259" key="1">
    <source>
        <dbReference type="Pfam" id="PF04471"/>
    </source>
</evidence>
<dbReference type="InterPro" id="IPR011335">
    <property type="entry name" value="Restrct_endonuc-II-like"/>
</dbReference>
<name>A0A521DJD5_9FLAO</name>
<sequence length="171" mass="19835">MNTVKLGNEFEDKSYNIIEQALKSNELGLIPEYCKIYRKKPYYSFRRKADIIFDLAIEVTPPKAKNPTLVYLIECKNYTSAVPVSDVATFAEYISQIEGFATKGVFISNNRMQSGALATVKSYGMMLIEVDDNDYNILLYRTEKLKEQNEKEIELDEKVRKPLKMLYFLKK</sequence>
<keyword evidence="2" id="KW-0255">Endonuclease</keyword>
<gene>
    <name evidence="2" type="ORF">SAMN06265171_105178</name>
</gene>
<accession>A0A521DJD5</accession>
<dbReference type="Proteomes" id="UP000316916">
    <property type="component" value="Unassembled WGS sequence"/>
</dbReference>
<keyword evidence="2" id="KW-0540">Nuclease</keyword>
<reference evidence="2 3" key="1">
    <citation type="submission" date="2017-05" db="EMBL/GenBank/DDBJ databases">
        <authorList>
            <person name="Varghese N."/>
            <person name="Submissions S."/>
        </authorList>
    </citation>
    <scope>NUCLEOTIDE SEQUENCE [LARGE SCALE GENOMIC DNA]</scope>
    <source>
        <strain evidence="2 3">DSM 29371</strain>
    </source>
</reference>
<dbReference type="GO" id="GO:0009307">
    <property type="term" value="P:DNA restriction-modification system"/>
    <property type="evidence" value="ECO:0007669"/>
    <property type="project" value="InterPro"/>
</dbReference>
<dbReference type="Pfam" id="PF04471">
    <property type="entry name" value="Mrr_cat"/>
    <property type="match status" value="1"/>
</dbReference>